<proteinExistence type="predicted"/>
<keyword evidence="4" id="KW-1185">Reference proteome</keyword>
<evidence type="ECO:0000313" key="4">
    <source>
        <dbReference type="Proteomes" id="UP000010862"/>
    </source>
</evidence>
<gene>
    <name evidence="1" type="ordered locus">Prede_1343</name>
    <name evidence="2" type="ORF">HMPREF9136_1219</name>
</gene>
<evidence type="ECO:0000313" key="2">
    <source>
        <dbReference type="EMBL" id="EGQ15458.1"/>
    </source>
</evidence>
<dbReference type="KEGG" id="pdt:Prede_1343"/>
<dbReference type="EMBL" id="AFPW01000015">
    <property type="protein sequence ID" value="EGQ15458.1"/>
    <property type="molecule type" value="Genomic_DNA"/>
</dbReference>
<dbReference type="Proteomes" id="UP000007820">
    <property type="component" value="Unassembled WGS sequence"/>
</dbReference>
<dbReference type="AlphaFoldDB" id="F9D2Z1"/>
<protein>
    <submittedName>
        <fullName evidence="2">Uncharacterized protein</fullName>
    </submittedName>
</protein>
<dbReference type="OrthoDB" id="1049080at2"/>
<accession>F9D2Z1</accession>
<organism evidence="2 3">
    <name type="scientific">Prevotella dentalis (strain ATCC 49559 / DSM 3688 / JCM 13448 / NCTC 12043 / ES 2772)</name>
    <name type="common">Mitsuokella dentalis</name>
    <dbReference type="NCBI Taxonomy" id="908937"/>
    <lineage>
        <taxon>Bacteria</taxon>
        <taxon>Pseudomonadati</taxon>
        <taxon>Bacteroidota</taxon>
        <taxon>Bacteroidia</taxon>
        <taxon>Bacteroidales</taxon>
        <taxon>Prevotellaceae</taxon>
        <taxon>Prevotella</taxon>
    </lineage>
</organism>
<dbReference type="HOGENOM" id="CLU_439957_0_0_10"/>
<dbReference type="Proteomes" id="UP000010862">
    <property type="component" value="Chromosome 1"/>
</dbReference>
<name>F9D2Z1_PREDD</name>
<sequence>MDSSDDGILYKSAKYQTATVEIVTPDYNFDLYSPSAQGTKVELYNGNGNDLEWTGYATPNLYDMGFEKSIENIQVECIDALSTLQYYKYKQSDKQVRSFWYIINKILSKTNAYKYFYVSDNTQLTAKSDSCILEGIYISESNFFDKKEKDETDDDVAWTCQEVLEEICQYLGLTAVAEKDSVYFLDYDAIKSGNNTYWKYAVDGNSTGSKVTLSNSKTIQSTDYSANGSTISLSDVYNKVTIKSELYDYDKVLPDPFDKAVNIVKDSDPTLQSAENTENGMYGEVIASGNDKMEVLIDRIWHPQKHKYGAFNLVALKYYNSPNYKFYKYDRTGNDITNSVSSLNFTDTKSMYGATLARFSVKELNRVFKANYFDPILHQGISLDTWLQVNELSNFNFEEYIMLLNPNGSLSNNNIESYPFFETTMSDSSALFGGKNAYLIISGSYNFHYFNDDPYPIPQGEVDISEGRYAINAGQTYLLCKLEWGGQYWNGDEWTTTSTTFKLPYMAFEENDDKRRADQTMFKDNNFLNTVSWRIGTDKKGYVIKTPSEHSISGQPKLTVYKPFDPTYKSTKSDKQKGQYYKHSVVFLKNFKLTAFIGDSTFSNDQDTDTKYTMDIDSDYT</sequence>
<reference evidence="4" key="3">
    <citation type="submission" date="2012-02" db="EMBL/GenBank/DDBJ databases">
        <title>Complete sequence of chromosome 1 of Prevotella dentalis DSM 3688.</title>
        <authorList>
            <person name="Lucas S."/>
            <person name="Copeland A."/>
            <person name="Lapidus A."/>
            <person name="Glavina del Rio T."/>
            <person name="Dalin E."/>
            <person name="Tice H."/>
            <person name="Bruce D."/>
            <person name="Goodwin L."/>
            <person name="Pitluck S."/>
            <person name="Peters L."/>
            <person name="Mikhailova N."/>
            <person name="Chertkov O."/>
            <person name="Kyrpides N."/>
            <person name="Mavromatis K."/>
            <person name="Ivanova N."/>
            <person name="Brettin T."/>
            <person name="Detter J.C."/>
            <person name="Han C."/>
            <person name="Larimer F."/>
            <person name="Land M."/>
            <person name="Hauser L."/>
            <person name="Markowitz V."/>
            <person name="Cheng J.-F."/>
            <person name="Hugenholtz P."/>
            <person name="Woyke T."/>
            <person name="Wu D."/>
            <person name="Gronow S."/>
            <person name="Wellnitz S."/>
            <person name="Brambilla E."/>
            <person name="Klenk H.-P."/>
            <person name="Eisen J.A."/>
        </authorList>
    </citation>
    <scope>NUCLEOTIDE SEQUENCE [LARGE SCALE GENOMIC DNA]</scope>
    <source>
        <strain evidence="4">ATCC 49559 / DSM 3688 / JCM 13448 / NCTC 12043 / ES 2772</strain>
    </source>
</reference>
<evidence type="ECO:0000313" key="1">
    <source>
        <dbReference type="EMBL" id="AGB28664.1"/>
    </source>
</evidence>
<dbReference type="EMBL" id="CP003368">
    <property type="protein sequence ID" value="AGB28664.1"/>
    <property type="molecule type" value="Genomic_DNA"/>
</dbReference>
<dbReference type="RefSeq" id="WP_005845263.1">
    <property type="nucleotide sequence ID" value="NC_019960.1"/>
</dbReference>
<evidence type="ECO:0000313" key="3">
    <source>
        <dbReference type="Proteomes" id="UP000007820"/>
    </source>
</evidence>
<dbReference type="PATRIC" id="fig|908937.9.peg.1406"/>
<dbReference type="eggNOG" id="ENOG50339IZ">
    <property type="taxonomic scope" value="Bacteria"/>
</dbReference>
<reference evidence="1" key="2">
    <citation type="submission" date="2012-02" db="EMBL/GenBank/DDBJ databases">
        <title>Complete sequence of chromosome 1 of Prevotella dentalis DSM 3688.</title>
        <authorList>
            <consortium name="US DOE Joint Genome Institute (JGI-PGF)"/>
            <person name="Lucas S."/>
            <person name="Copeland A."/>
            <person name="Lapidus A."/>
            <person name="Glavina del Rio T."/>
            <person name="Dalin E."/>
            <person name="Tice H."/>
            <person name="Bruce D."/>
            <person name="Goodwin L."/>
            <person name="Pitluck S."/>
            <person name="Peters L."/>
            <person name="Mikhailova N."/>
            <person name="Chertkov O."/>
            <person name="Kyrpides N."/>
            <person name="Mavromatis K."/>
            <person name="Ivanova N."/>
            <person name="Brettin T."/>
            <person name="Detter J.C."/>
            <person name="Han C."/>
            <person name="Larimer F."/>
            <person name="Land M."/>
            <person name="Hauser L."/>
            <person name="Markowitz V."/>
            <person name="Cheng J.-F."/>
            <person name="Hugenholtz P."/>
            <person name="Woyke T."/>
            <person name="Wu D."/>
            <person name="Gronow S."/>
            <person name="Wellnitz S."/>
            <person name="Brambilla E."/>
            <person name="Klenk H.-P."/>
            <person name="Eisen J.A."/>
        </authorList>
    </citation>
    <scope>NUCLEOTIDE SEQUENCE [LARGE SCALE GENOMIC DNA]</scope>
    <source>
        <strain evidence="1">DSM 3688</strain>
    </source>
</reference>
<reference evidence="2 3" key="1">
    <citation type="submission" date="2011-04" db="EMBL/GenBank/DDBJ databases">
        <authorList>
            <person name="Muzny D."/>
            <person name="Qin X."/>
            <person name="Deng J."/>
            <person name="Jiang H."/>
            <person name="Liu Y."/>
            <person name="Qu J."/>
            <person name="Song X.-Z."/>
            <person name="Zhang L."/>
            <person name="Thornton R."/>
            <person name="Coyle M."/>
            <person name="Francisco L."/>
            <person name="Jackson L."/>
            <person name="Javaid M."/>
            <person name="Korchina V."/>
            <person name="Kovar C."/>
            <person name="Mata R."/>
            <person name="Mathew T."/>
            <person name="Ngo R."/>
            <person name="Nguyen L."/>
            <person name="Nguyen N."/>
            <person name="Okwuonu G."/>
            <person name="Ongeri F."/>
            <person name="Pham C."/>
            <person name="Simmons D."/>
            <person name="Wilczek-Boney K."/>
            <person name="Hale W."/>
            <person name="Jakkamsetti A."/>
            <person name="Pham P."/>
            <person name="Ruth R."/>
            <person name="San Lucas F."/>
            <person name="Warren J."/>
            <person name="Zhang J."/>
            <person name="Zhao Z."/>
            <person name="Zhou C."/>
            <person name="Zhu D."/>
            <person name="Lee S."/>
            <person name="Bess C."/>
            <person name="Blankenburg K."/>
            <person name="Forbes L."/>
            <person name="Fu Q."/>
            <person name="Gubbala S."/>
            <person name="Hirani K."/>
            <person name="Jayaseelan J.C."/>
            <person name="Lara F."/>
            <person name="Munidasa M."/>
            <person name="Palculict T."/>
            <person name="Patil S."/>
            <person name="Pu L.-L."/>
            <person name="Saada N."/>
            <person name="Tang L."/>
            <person name="Weissenberger G."/>
            <person name="Zhu Y."/>
            <person name="Hemphill L."/>
            <person name="Shang Y."/>
            <person name="Youmans B."/>
            <person name="Ayvaz T."/>
            <person name="Ross M."/>
            <person name="Santibanez J."/>
            <person name="Aqrawi P."/>
            <person name="Gross S."/>
            <person name="Joshi V."/>
            <person name="Fowler G."/>
            <person name="Nazareth L."/>
            <person name="Reid J."/>
            <person name="Worley K."/>
            <person name="Petrosino J."/>
            <person name="Highlander S."/>
            <person name="Gibbs R."/>
        </authorList>
    </citation>
    <scope>NUCLEOTIDE SEQUENCE [LARGE SCALE GENOMIC DNA]</scope>
    <source>
        <strain evidence="2 3">DSM 3688</strain>
    </source>
</reference>